<gene>
    <name evidence="2" type="ORF">TRITD_5Bv1G189280</name>
</gene>
<proteinExistence type="predicted"/>
<feature type="region of interest" description="Disordered" evidence="1">
    <location>
        <begin position="21"/>
        <end position="54"/>
    </location>
</feature>
<dbReference type="Gramene" id="TRITD5Bv1G189280.1">
    <property type="protein sequence ID" value="TRITD5Bv1G189280.1"/>
    <property type="gene ID" value="TRITD5Bv1G189280"/>
</dbReference>
<dbReference type="EMBL" id="LT934120">
    <property type="protein sequence ID" value="VAI36048.1"/>
    <property type="molecule type" value="Genomic_DNA"/>
</dbReference>
<accession>A0A9R1AQ47</accession>
<dbReference type="AlphaFoldDB" id="A0A9R1AQ47"/>
<evidence type="ECO:0000256" key="1">
    <source>
        <dbReference type="SAM" id="MobiDB-lite"/>
    </source>
</evidence>
<reference evidence="2 3" key="1">
    <citation type="submission" date="2017-09" db="EMBL/GenBank/DDBJ databases">
        <authorList>
            <consortium name="International Durum Wheat Genome Sequencing Consortium (IDWGSC)"/>
            <person name="Milanesi L."/>
        </authorList>
    </citation>
    <scope>NUCLEOTIDE SEQUENCE [LARGE SCALE GENOMIC DNA]</scope>
    <source>
        <strain evidence="3">cv. Svevo</strain>
    </source>
</reference>
<evidence type="ECO:0000313" key="2">
    <source>
        <dbReference type="EMBL" id="VAI36048.1"/>
    </source>
</evidence>
<sequence>MEYVFFGGPILSTTGINAERNEVGKRVRPEGRRDSNSHQRDIRGEKAGHAPSCSSLGITRRNFFVGK</sequence>
<dbReference type="Proteomes" id="UP000324705">
    <property type="component" value="Chromosome 5B"/>
</dbReference>
<organism evidence="2 3">
    <name type="scientific">Triticum turgidum subsp. durum</name>
    <name type="common">Durum wheat</name>
    <name type="synonym">Triticum durum</name>
    <dbReference type="NCBI Taxonomy" id="4567"/>
    <lineage>
        <taxon>Eukaryota</taxon>
        <taxon>Viridiplantae</taxon>
        <taxon>Streptophyta</taxon>
        <taxon>Embryophyta</taxon>
        <taxon>Tracheophyta</taxon>
        <taxon>Spermatophyta</taxon>
        <taxon>Magnoliopsida</taxon>
        <taxon>Liliopsida</taxon>
        <taxon>Poales</taxon>
        <taxon>Poaceae</taxon>
        <taxon>BOP clade</taxon>
        <taxon>Pooideae</taxon>
        <taxon>Triticodae</taxon>
        <taxon>Triticeae</taxon>
        <taxon>Triticinae</taxon>
        <taxon>Triticum</taxon>
    </lineage>
</organism>
<feature type="compositionally biased region" description="Basic and acidic residues" evidence="1">
    <location>
        <begin position="21"/>
        <end position="48"/>
    </location>
</feature>
<name>A0A9R1AQ47_TRITD</name>
<evidence type="ECO:0000313" key="3">
    <source>
        <dbReference type="Proteomes" id="UP000324705"/>
    </source>
</evidence>
<protein>
    <submittedName>
        <fullName evidence="2">Uncharacterized protein</fullName>
    </submittedName>
</protein>
<keyword evidence="3" id="KW-1185">Reference proteome</keyword>